<keyword evidence="2" id="KW-1185">Reference proteome</keyword>
<sequence length="522" mass="60571">MLKCLFVSTEVAPYAKTGGLADVAGALPKELRAQGVDVRIAMPYYGSMQGRFFDDSAQEPINFDVFLGWKQHPVSVFYDDKIVPTYFFKNDHFYYRGGLYGYDDDYERFAFFCKAVLDSIQHIGFIPDIIHCNDWQTGPICLLLKDKYKWDKRYENIRSIFTIHNMKFQGLFGDYALDTLGLGSEYKAADKIEFNGGISFLKAGLVYADFVTTVSPSYVEELKTWEYGCGLDGLLRDTVATRMVGILNGIDTEKYDPSDDPFIYETYDVDHLWNKEKNKLEFQKEFGLKQNSRSMMIGIISRITDQKGFDLMKQTIDGRWFLDKLMDLNVQFVLLGTGEYEYENMFKHFSYVYGDRARVFLDFNEELAQKIYAACDVFLMPSAFEPCGLGQLIAMRYGTVPIVRKTGGLKDTVIHYNYQTKEGTGFEFEEYSGYWLYQKIKEAYDCYNYDHEDFKQIMKNGMEKSYGWNESAKKYINLYKSVLEISALWNQANLDVSNIWKECAEKIYKVKVDLGNYINNNK</sequence>
<dbReference type="Proteomes" id="UP000188637">
    <property type="component" value="Unassembled WGS sequence"/>
</dbReference>
<name>A0ACC8X9C1_9FIRM</name>
<gene>
    <name evidence="1" type="ORF">AN640_02320</name>
</gene>
<evidence type="ECO:0000313" key="1">
    <source>
        <dbReference type="EMBL" id="ONI38716.1"/>
    </source>
</evidence>
<proteinExistence type="predicted"/>
<comment type="caution">
    <text evidence="1">The sequence shown here is derived from an EMBL/GenBank/DDBJ whole genome shotgun (WGS) entry which is preliminary data.</text>
</comment>
<dbReference type="EMBL" id="LJHD01000283">
    <property type="protein sequence ID" value="ONI38716.1"/>
    <property type="molecule type" value="Genomic_DNA"/>
</dbReference>
<evidence type="ECO:0000313" key="2">
    <source>
        <dbReference type="Proteomes" id="UP000188637"/>
    </source>
</evidence>
<reference evidence="1" key="1">
    <citation type="submission" date="2016-08" db="EMBL/GenBank/DDBJ databases">
        <authorList>
            <person name="Ngugi D.K."/>
            <person name="Miyake S."/>
            <person name="Stingl U."/>
        </authorList>
    </citation>
    <scope>NUCLEOTIDE SEQUENCE</scope>
    <source>
        <strain evidence="1">SCG-D08WGA-EpuloA1</strain>
    </source>
</reference>
<accession>A0ACC8X9C1</accession>
<organism evidence="1 2">
    <name type="scientific">Candidatus Epulonipiscium fishelsonii</name>
    <dbReference type="NCBI Taxonomy" id="77094"/>
    <lineage>
        <taxon>Bacteria</taxon>
        <taxon>Bacillati</taxon>
        <taxon>Bacillota</taxon>
        <taxon>Clostridia</taxon>
        <taxon>Lachnospirales</taxon>
        <taxon>Lachnospiraceae</taxon>
        <taxon>Candidatus Epulonipiscium</taxon>
    </lineage>
</organism>
<protein>
    <submittedName>
        <fullName evidence="1">Starch synthase</fullName>
    </submittedName>
</protein>